<keyword evidence="3" id="KW-1185">Reference proteome</keyword>
<sequence>MSTMTSPSSESTLSNDTLSEDSQSSGGVPITRTDSGNTAPANGTSVQTGTLTRSTEPGGVIAGNGTNLQAENLARSTGSGLVPASRPSFPAATLATSTGTTPPHIAFTLIYDATKFASNETTDEITHPRFLNPLKIAEHPLGTLGDFFSLSQAKRAGIAWLYQQLSRLPDQVALPLPRADPNEFPIVQCVQGIVLPMPNMLPNPGTWRRSTWINDSYTVADKGRFTDNFEEISLTVMIVAIDVGAAQEEDYQTDEEPDDRGNA</sequence>
<feature type="region of interest" description="Disordered" evidence="1">
    <location>
        <begin position="1"/>
        <end position="65"/>
    </location>
</feature>
<proteinExistence type="predicted"/>
<protein>
    <submittedName>
        <fullName evidence="2">Uncharacterized protein</fullName>
    </submittedName>
</protein>
<feature type="compositionally biased region" description="Low complexity" evidence="1">
    <location>
        <begin position="1"/>
        <end position="17"/>
    </location>
</feature>
<accession>A0A8H3GDA5</accession>
<evidence type="ECO:0000313" key="2">
    <source>
        <dbReference type="EMBL" id="CAF9938196.1"/>
    </source>
</evidence>
<gene>
    <name evidence="2" type="ORF">IMSHALPRED_000712</name>
</gene>
<name>A0A8H3GDA5_9LECA</name>
<comment type="caution">
    <text evidence="2">The sequence shown here is derived from an EMBL/GenBank/DDBJ whole genome shotgun (WGS) entry which is preliminary data.</text>
</comment>
<reference evidence="2" key="1">
    <citation type="submission" date="2021-03" db="EMBL/GenBank/DDBJ databases">
        <authorList>
            <person name="Tagirdzhanova G."/>
        </authorList>
    </citation>
    <scope>NUCLEOTIDE SEQUENCE</scope>
</reference>
<evidence type="ECO:0000313" key="3">
    <source>
        <dbReference type="Proteomes" id="UP000664534"/>
    </source>
</evidence>
<organism evidence="2 3">
    <name type="scientific">Imshaugia aleurites</name>
    <dbReference type="NCBI Taxonomy" id="172621"/>
    <lineage>
        <taxon>Eukaryota</taxon>
        <taxon>Fungi</taxon>
        <taxon>Dikarya</taxon>
        <taxon>Ascomycota</taxon>
        <taxon>Pezizomycotina</taxon>
        <taxon>Lecanoromycetes</taxon>
        <taxon>OSLEUM clade</taxon>
        <taxon>Lecanoromycetidae</taxon>
        <taxon>Lecanorales</taxon>
        <taxon>Lecanorineae</taxon>
        <taxon>Parmeliaceae</taxon>
        <taxon>Imshaugia</taxon>
    </lineage>
</organism>
<evidence type="ECO:0000256" key="1">
    <source>
        <dbReference type="SAM" id="MobiDB-lite"/>
    </source>
</evidence>
<dbReference type="EMBL" id="CAJPDT010000106">
    <property type="protein sequence ID" value="CAF9938196.1"/>
    <property type="molecule type" value="Genomic_DNA"/>
</dbReference>
<dbReference type="AlphaFoldDB" id="A0A8H3GDA5"/>
<dbReference type="Proteomes" id="UP000664534">
    <property type="component" value="Unassembled WGS sequence"/>
</dbReference>
<feature type="compositionally biased region" description="Polar residues" evidence="1">
    <location>
        <begin position="20"/>
        <end position="55"/>
    </location>
</feature>